<gene>
    <name evidence="2" type="ORF">O2N63_05165</name>
</gene>
<feature type="transmembrane region" description="Helical" evidence="1">
    <location>
        <begin position="12"/>
        <end position="32"/>
    </location>
</feature>
<name>A0ABT4VYZ4_9RHOB</name>
<reference evidence="2 3" key="1">
    <citation type="submission" date="2023-01" db="EMBL/GenBank/DDBJ databases">
        <authorList>
            <person name="Yoon J.-W."/>
        </authorList>
    </citation>
    <scope>NUCLEOTIDE SEQUENCE [LARGE SCALE GENOMIC DNA]</scope>
    <source>
        <strain evidence="2 3">KMU-50</strain>
    </source>
</reference>
<evidence type="ECO:0000313" key="3">
    <source>
        <dbReference type="Proteomes" id="UP001528040"/>
    </source>
</evidence>
<keyword evidence="3" id="KW-1185">Reference proteome</keyword>
<feature type="transmembrane region" description="Helical" evidence="1">
    <location>
        <begin position="44"/>
        <end position="65"/>
    </location>
</feature>
<evidence type="ECO:0000256" key="1">
    <source>
        <dbReference type="SAM" id="Phobius"/>
    </source>
</evidence>
<keyword evidence="1" id="KW-0472">Membrane</keyword>
<dbReference type="Proteomes" id="UP001528040">
    <property type="component" value="Unassembled WGS sequence"/>
</dbReference>
<accession>A0ABT4VYZ4</accession>
<comment type="caution">
    <text evidence="2">The sequence shown here is derived from an EMBL/GenBank/DDBJ whole genome shotgun (WGS) entry which is preliminary data.</text>
</comment>
<protein>
    <submittedName>
        <fullName evidence="2">Uncharacterized protein</fullName>
    </submittedName>
</protein>
<keyword evidence="1" id="KW-0812">Transmembrane</keyword>
<dbReference type="EMBL" id="JAQIIO010000002">
    <property type="protein sequence ID" value="MDA5093474.1"/>
    <property type="molecule type" value="Genomic_DNA"/>
</dbReference>
<dbReference type="RefSeq" id="WP_271053165.1">
    <property type="nucleotide sequence ID" value="NZ_JAQIIO010000002.1"/>
</dbReference>
<evidence type="ECO:0000313" key="2">
    <source>
        <dbReference type="EMBL" id="MDA5093474.1"/>
    </source>
</evidence>
<sequence>MEILKLFLEGDWMVFKVMIGVAFGLILADQYIKIGDKEKGMGFLDFFFVILFVPAVLLTLFWPVLKLFILPLLGYPPEQ</sequence>
<proteinExistence type="predicted"/>
<keyword evidence="1" id="KW-1133">Transmembrane helix</keyword>
<organism evidence="2 3">
    <name type="scientific">Aliiroseovarius salicola</name>
    <dbReference type="NCBI Taxonomy" id="3009082"/>
    <lineage>
        <taxon>Bacteria</taxon>
        <taxon>Pseudomonadati</taxon>
        <taxon>Pseudomonadota</taxon>
        <taxon>Alphaproteobacteria</taxon>
        <taxon>Rhodobacterales</taxon>
        <taxon>Paracoccaceae</taxon>
        <taxon>Aliiroseovarius</taxon>
    </lineage>
</organism>